<protein>
    <submittedName>
        <fullName evidence="2">Uncharacterized protein</fullName>
    </submittedName>
</protein>
<dbReference type="Proteomes" id="UP000002213">
    <property type="component" value="Chromosome"/>
</dbReference>
<gene>
    <name evidence="2" type="ordered locus">Amir_2595</name>
</gene>
<evidence type="ECO:0000313" key="3">
    <source>
        <dbReference type="Proteomes" id="UP000002213"/>
    </source>
</evidence>
<reference evidence="2 3" key="1">
    <citation type="journal article" date="2009" name="Stand. Genomic Sci.">
        <title>Complete genome sequence of Actinosynnema mirum type strain (101).</title>
        <authorList>
            <person name="Land M."/>
            <person name="Lapidus A."/>
            <person name="Mayilraj S."/>
            <person name="Chen F."/>
            <person name="Copeland A."/>
            <person name="Del Rio T.G."/>
            <person name="Nolan M."/>
            <person name="Lucas S."/>
            <person name="Tice H."/>
            <person name="Cheng J.F."/>
            <person name="Chertkov O."/>
            <person name="Bruce D."/>
            <person name="Goodwin L."/>
            <person name="Pitluck S."/>
            <person name="Rohde M."/>
            <person name="Goker M."/>
            <person name="Pati A."/>
            <person name="Ivanova N."/>
            <person name="Mavromatis K."/>
            <person name="Chen A."/>
            <person name="Palaniappan K."/>
            <person name="Hauser L."/>
            <person name="Chang Y.J."/>
            <person name="Jeffries C.C."/>
            <person name="Brettin T."/>
            <person name="Detter J.C."/>
            <person name="Han C."/>
            <person name="Chain P."/>
            <person name="Tindall B.J."/>
            <person name="Bristow J."/>
            <person name="Eisen J.A."/>
            <person name="Markowitz V."/>
            <person name="Hugenholtz P."/>
            <person name="Kyrpides N.C."/>
            <person name="Klenk H.P."/>
        </authorList>
    </citation>
    <scope>NUCLEOTIDE SEQUENCE [LARGE SCALE GENOMIC DNA]</scope>
    <source>
        <strain evidence="3">ATCC 29888 / DSM 43827 / JCM 3225 / NBRC 14064 / NCIMB 13271 / NRRL B-12336 / IMRU 3971 / 101</strain>
    </source>
</reference>
<name>C6WMK3_ACTMD</name>
<evidence type="ECO:0000256" key="1">
    <source>
        <dbReference type="SAM" id="MobiDB-lite"/>
    </source>
</evidence>
<accession>C6WMK3</accession>
<dbReference type="STRING" id="446462.Amir_2595"/>
<dbReference type="EMBL" id="CP001630">
    <property type="protein sequence ID" value="ACU36532.1"/>
    <property type="molecule type" value="Genomic_DNA"/>
</dbReference>
<proteinExistence type="predicted"/>
<dbReference type="KEGG" id="ami:Amir_2595"/>
<sequence length="40" mass="4075">MEQTQLQADPAEGVTEEEPTGLVVLGGTDAQACGVDGVCR</sequence>
<evidence type="ECO:0000313" key="2">
    <source>
        <dbReference type="EMBL" id="ACU36532.1"/>
    </source>
</evidence>
<organism evidence="2 3">
    <name type="scientific">Actinosynnema mirum (strain ATCC 29888 / DSM 43827 / JCM 3225 / NBRC 14064 / NCIMB 13271 / NRRL B-12336 / IMRU 3971 / 101)</name>
    <dbReference type="NCBI Taxonomy" id="446462"/>
    <lineage>
        <taxon>Bacteria</taxon>
        <taxon>Bacillati</taxon>
        <taxon>Actinomycetota</taxon>
        <taxon>Actinomycetes</taxon>
        <taxon>Pseudonocardiales</taxon>
        <taxon>Pseudonocardiaceae</taxon>
        <taxon>Actinosynnema</taxon>
    </lineage>
</organism>
<feature type="region of interest" description="Disordered" evidence="1">
    <location>
        <begin position="1"/>
        <end position="20"/>
    </location>
</feature>
<keyword evidence="3" id="KW-1185">Reference proteome</keyword>
<dbReference type="AlphaFoldDB" id="C6WMK3"/>
<dbReference type="HOGENOM" id="CLU_3283592_0_0_11"/>
<dbReference type="RefSeq" id="WP_015801421.1">
    <property type="nucleotide sequence ID" value="NC_013093.1"/>
</dbReference>